<dbReference type="AlphaFoldDB" id="A0A7D9I5P7"/>
<dbReference type="EMBL" id="CACRXK020003039">
    <property type="protein sequence ID" value="CAB3997168.1"/>
    <property type="molecule type" value="Genomic_DNA"/>
</dbReference>
<gene>
    <name evidence="1" type="ORF">PACLA_8A003528</name>
</gene>
<keyword evidence="2" id="KW-1185">Reference proteome</keyword>
<accession>A0A7D9I5P7</accession>
<organism evidence="1 2">
    <name type="scientific">Paramuricea clavata</name>
    <name type="common">Red gorgonian</name>
    <name type="synonym">Violescent sea-whip</name>
    <dbReference type="NCBI Taxonomy" id="317549"/>
    <lineage>
        <taxon>Eukaryota</taxon>
        <taxon>Metazoa</taxon>
        <taxon>Cnidaria</taxon>
        <taxon>Anthozoa</taxon>
        <taxon>Octocorallia</taxon>
        <taxon>Malacalcyonacea</taxon>
        <taxon>Plexauridae</taxon>
        <taxon>Paramuricea</taxon>
    </lineage>
</organism>
<reference evidence="1" key="1">
    <citation type="submission" date="2020-04" db="EMBL/GenBank/DDBJ databases">
        <authorList>
            <person name="Alioto T."/>
            <person name="Alioto T."/>
            <person name="Gomez Garrido J."/>
        </authorList>
    </citation>
    <scope>NUCLEOTIDE SEQUENCE</scope>
    <source>
        <strain evidence="1">A484AB</strain>
    </source>
</reference>
<name>A0A7D9I5P7_PARCT</name>
<proteinExistence type="predicted"/>
<dbReference type="Proteomes" id="UP001152795">
    <property type="component" value="Unassembled WGS sequence"/>
</dbReference>
<evidence type="ECO:0000313" key="2">
    <source>
        <dbReference type="Proteomes" id="UP001152795"/>
    </source>
</evidence>
<protein>
    <submittedName>
        <fullName evidence="1">Uncharacterized protein</fullName>
    </submittedName>
</protein>
<sequence length="143" mass="16305">MQVSDSEVKQKMARYTDVRKKRSPPWSVWVLKCCCSKNSNTNFPLVECRPYTVIARRGRSVILQQGDETPIMRNVSLVQNIPNEANSEQEYVHFSEGSTQEALFITENYGSEDGISEIGDGPMMLKLLKPQLGRLGNLDRFYI</sequence>
<comment type="caution">
    <text evidence="1">The sequence shown here is derived from an EMBL/GenBank/DDBJ whole genome shotgun (WGS) entry which is preliminary data.</text>
</comment>
<evidence type="ECO:0000313" key="1">
    <source>
        <dbReference type="EMBL" id="CAB3997168.1"/>
    </source>
</evidence>